<proteinExistence type="predicted"/>
<feature type="compositionally biased region" description="Low complexity" evidence="10">
    <location>
        <begin position="586"/>
        <end position="605"/>
    </location>
</feature>
<dbReference type="SUPFAM" id="SSF54236">
    <property type="entry name" value="Ubiquitin-like"/>
    <property type="match status" value="1"/>
</dbReference>
<dbReference type="FunFam" id="1.20.80.10:FF:000005">
    <property type="entry name" value="FERM, RhoGEF and pleckstrin domain-containing protein 1"/>
    <property type="match status" value="1"/>
</dbReference>
<evidence type="ECO:0000256" key="3">
    <source>
        <dbReference type="ARBA" id="ARBA00004552"/>
    </source>
</evidence>
<reference evidence="12" key="3">
    <citation type="submission" date="2025-09" db="UniProtKB">
        <authorList>
            <consortium name="Ensembl"/>
        </authorList>
    </citation>
    <scope>IDENTIFICATION</scope>
</reference>
<keyword evidence="4" id="KW-0963">Cytoplasm</keyword>
<dbReference type="Proteomes" id="UP000008225">
    <property type="component" value="Chromosome 1"/>
</dbReference>
<evidence type="ECO:0000256" key="1">
    <source>
        <dbReference type="ARBA" id="ARBA00004370"/>
    </source>
</evidence>
<dbReference type="CDD" id="cd17189">
    <property type="entry name" value="FERM_F1_FARP1"/>
    <property type="match status" value="1"/>
</dbReference>
<feature type="region of interest" description="Disordered" evidence="10">
    <location>
        <begin position="1"/>
        <end position="37"/>
    </location>
</feature>
<keyword evidence="8" id="KW-0472">Membrane</keyword>
<dbReference type="Gene3D" id="3.10.20.90">
    <property type="entry name" value="Phosphatidylinositol 3-kinase Catalytic Subunit, Chain A, domain 1"/>
    <property type="match status" value="1"/>
</dbReference>
<dbReference type="SMART" id="SM01195">
    <property type="entry name" value="FA"/>
    <property type="match status" value="1"/>
</dbReference>
<feature type="compositionally biased region" description="Polar residues" evidence="10">
    <location>
        <begin position="373"/>
        <end position="395"/>
    </location>
</feature>
<feature type="region of interest" description="Disordered" evidence="10">
    <location>
        <begin position="361"/>
        <end position="648"/>
    </location>
</feature>
<feature type="compositionally biased region" description="Basic and acidic residues" evidence="10">
    <location>
        <begin position="621"/>
        <end position="631"/>
    </location>
</feature>
<name>A0A8I3WN56_CALJA</name>
<feature type="compositionally biased region" description="Pro residues" evidence="10">
    <location>
        <begin position="417"/>
        <end position="431"/>
    </location>
</feature>
<dbReference type="FunFam" id="2.30.29.30:FF:000002">
    <property type="entry name" value="Band 4.1-like protein 5 isoform 1"/>
    <property type="match status" value="1"/>
</dbReference>
<dbReference type="InterPro" id="IPR035963">
    <property type="entry name" value="FERM_2"/>
</dbReference>
<dbReference type="InterPro" id="IPR014352">
    <property type="entry name" value="FERM/acyl-CoA-bd_prot_sf"/>
</dbReference>
<dbReference type="FunFam" id="3.10.20.90:FF:000040">
    <property type="entry name" value="FERM, RhoGEF and pleckstrin domain-containing protein"/>
    <property type="match status" value="1"/>
</dbReference>
<evidence type="ECO:0000256" key="8">
    <source>
        <dbReference type="ARBA" id="ARBA00023136"/>
    </source>
</evidence>
<dbReference type="InterPro" id="IPR019748">
    <property type="entry name" value="FERM_central"/>
</dbReference>
<reference evidence="12 13" key="1">
    <citation type="submission" date="2009-03" db="EMBL/GenBank/DDBJ databases">
        <authorList>
            <person name="Warren W."/>
            <person name="Ye L."/>
            <person name="Minx P."/>
            <person name="Worley K."/>
            <person name="Gibbs R."/>
            <person name="Wilson R.K."/>
        </authorList>
    </citation>
    <scope>NUCLEOTIDE SEQUENCE [LARGE SCALE GENOMIC DNA]</scope>
</reference>
<sequence>MGEIEQRPTPGSRLGAPENSGISTLERGQKPPPTPSGKLVSIKIQMLDDTQEAFEVPQRAPGKVLLDAVCSHLNLVEGDYFGLEFPDHKKITVWLDLLKPIVKQIRRPKHVVVRFVVKFFPPDHTQLQEELTRYLFALQVKQDLAQGRLTCNDTSAALLISHIVQSEIGDFDETLDREHLAKNKYVPQQDALEDKIVEFHHNHIGQTPAESDFQLLEIARRLEMYGIRLHPAKDREGTKINLAVANTGILVFQGFTKINAFNWAKVRKLSFKRKRFLIKLRPDANSAYQDTLEFLMASRDFCKSFWKICVEHHAFFRLFEEPKPKPKPVLFSRGSSFRFSGRTQKQVLDYVKEGGHKKVQFERKHSKIHSIRSLASQPTELSSEAPDQSQQSASLTFGEGAESPGAQSCQLGKEPKLPPGEPGLHPSPTPRRSPAGNKPADRAASAPTEEEEEVVKDRTQQSKPQPPLPSTGPASRAARGSSTSIPFIDCSDVDSEYDLLRERASRSRSQTNDNDEGDLTSGVYLLSRDEGRGEARRRASPHSAKSSRPPSREFLDDDSADITFDMSGSPRLPRHSSLIDEMFKGSASHSPLATPLSPSSRSSSPNMSWDRTGSQGYVSENGHDRRERSMGEDTLPGQGPRHEHCSPTLPRAYVQNLPGRHNKSETDPLILSQVAFTPEAIDGLGGRGKGGQAGAAAPEGGRLANGTPPMGAASKVPTTQSMCARGMVRQLAPLQVRSKLIGNQLAANPEMMCSYSQTWCQQANTSSHHAPVLSWGTGHSQVSALQRYCSLLPLTHSCILHRTKTLYKECIISMTTALPIHYDSVEKQTGPTLR</sequence>
<dbReference type="GO" id="GO:0005737">
    <property type="term" value="C:cytoplasm"/>
    <property type="evidence" value="ECO:0007669"/>
    <property type="project" value="UniProtKB-SubCell"/>
</dbReference>
<dbReference type="PRINTS" id="PR00935">
    <property type="entry name" value="BAND41"/>
</dbReference>
<dbReference type="PROSITE" id="PS50057">
    <property type="entry name" value="FERM_3"/>
    <property type="match status" value="1"/>
</dbReference>
<dbReference type="CDD" id="cd13193">
    <property type="entry name" value="FERM_C_FARP1-like"/>
    <property type="match status" value="1"/>
</dbReference>
<evidence type="ECO:0000256" key="9">
    <source>
        <dbReference type="ARBA" id="ARBA00023273"/>
    </source>
</evidence>
<dbReference type="InterPro" id="IPR011993">
    <property type="entry name" value="PH-like_dom_sf"/>
</dbReference>
<keyword evidence="9" id="KW-0966">Cell projection</keyword>
<evidence type="ECO:0000256" key="4">
    <source>
        <dbReference type="ARBA" id="ARBA00022490"/>
    </source>
</evidence>
<dbReference type="GO" id="GO:0008092">
    <property type="term" value="F:cytoskeletal protein binding"/>
    <property type="evidence" value="ECO:0007669"/>
    <property type="project" value="InterPro"/>
</dbReference>
<keyword evidence="13" id="KW-1185">Reference proteome</keyword>
<dbReference type="InterPro" id="IPR029071">
    <property type="entry name" value="Ubiquitin-like_domsf"/>
</dbReference>
<keyword evidence="7" id="KW-0770">Synapse</keyword>
<dbReference type="InterPro" id="IPR019749">
    <property type="entry name" value="Band_41_domain"/>
</dbReference>
<dbReference type="AlphaFoldDB" id="A0A8I3WN56"/>
<evidence type="ECO:0000256" key="5">
    <source>
        <dbReference type="ARBA" id="ARBA00022658"/>
    </source>
</evidence>
<feature type="region of interest" description="Disordered" evidence="10">
    <location>
        <begin position="686"/>
        <end position="716"/>
    </location>
</feature>
<dbReference type="InterPro" id="IPR000798">
    <property type="entry name" value="Ez/rad/moesin-like"/>
</dbReference>
<dbReference type="SMART" id="SM00295">
    <property type="entry name" value="B41"/>
    <property type="match status" value="1"/>
</dbReference>
<dbReference type="PANTHER" id="PTHR45858">
    <property type="entry name" value="FERM DOMAIN CONTAINING PROTEIN"/>
    <property type="match status" value="1"/>
</dbReference>
<dbReference type="SUPFAM" id="SSF50729">
    <property type="entry name" value="PH domain-like"/>
    <property type="match status" value="1"/>
</dbReference>
<dbReference type="Gene3D" id="1.20.80.10">
    <property type="match status" value="1"/>
</dbReference>
<dbReference type="Pfam" id="PF09380">
    <property type="entry name" value="FERM_C"/>
    <property type="match status" value="1"/>
</dbReference>
<dbReference type="Ensembl" id="ENSCJAT00000141666.1">
    <property type="protein sequence ID" value="ENSCJAP00000092586.1"/>
    <property type="gene ID" value="ENSCJAG00000004456.5"/>
</dbReference>
<evidence type="ECO:0000313" key="13">
    <source>
        <dbReference type="Proteomes" id="UP000008225"/>
    </source>
</evidence>
<organism evidence="12 13">
    <name type="scientific">Callithrix jacchus</name>
    <name type="common">White-tufted-ear marmoset</name>
    <name type="synonym">Simia Jacchus</name>
    <dbReference type="NCBI Taxonomy" id="9483"/>
    <lineage>
        <taxon>Eukaryota</taxon>
        <taxon>Metazoa</taxon>
        <taxon>Chordata</taxon>
        <taxon>Craniata</taxon>
        <taxon>Vertebrata</taxon>
        <taxon>Euteleostomi</taxon>
        <taxon>Mammalia</taxon>
        <taxon>Eutheria</taxon>
        <taxon>Euarchontoglires</taxon>
        <taxon>Primates</taxon>
        <taxon>Haplorrhini</taxon>
        <taxon>Platyrrhini</taxon>
        <taxon>Cebidae</taxon>
        <taxon>Callitrichinae</taxon>
        <taxon>Callithrix</taxon>
        <taxon>Callithrix</taxon>
    </lineage>
</organism>
<dbReference type="SUPFAM" id="SSF47031">
    <property type="entry name" value="Second domain of FERM"/>
    <property type="match status" value="1"/>
</dbReference>
<comment type="subcellular location">
    <subcellularLocation>
        <location evidence="3">Cell projection</location>
        <location evidence="3">Dendritic spine</location>
    </subcellularLocation>
    <subcellularLocation>
        <location evidence="2">Cytoplasm</location>
    </subcellularLocation>
    <subcellularLocation>
        <location evidence="1">Membrane</location>
    </subcellularLocation>
</comment>
<dbReference type="InterPro" id="IPR019747">
    <property type="entry name" value="FERM_CS"/>
</dbReference>
<dbReference type="InterPro" id="IPR018980">
    <property type="entry name" value="FERM_PH-like_C"/>
</dbReference>
<dbReference type="InterPro" id="IPR018979">
    <property type="entry name" value="FERM_N"/>
</dbReference>
<dbReference type="PRINTS" id="PR00661">
    <property type="entry name" value="ERMFAMILY"/>
</dbReference>
<dbReference type="CDD" id="cd14473">
    <property type="entry name" value="FERM_B-lobe"/>
    <property type="match status" value="1"/>
</dbReference>
<dbReference type="PANTHER" id="PTHR45858:SF2">
    <property type="entry name" value="FERM, ARHGEF AND PLECKSTRIN DOMAIN-CONTAINING PROTEIN 1"/>
    <property type="match status" value="1"/>
</dbReference>
<dbReference type="GO" id="GO:0005085">
    <property type="term" value="F:guanyl-nucleotide exchange factor activity"/>
    <property type="evidence" value="ECO:0007669"/>
    <property type="project" value="UniProtKB-KW"/>
</dbReference>
<accession>A0A8I3WN56</accession>
<dbReference type="PROSITE" id="PS00660">
    <property type="entry name" value="FERM_1"/>
    <property type="match status" value="1"/>
</dbReference>
<gene>
    <name evidence="12" type="primary">FARP1</name>
</gene>
<reference evidence="12" key="2">
    <citation type="submission" date="2025-08" db="UniProtKB">
        <authorList>
            <consortium name="Ensembl"/>
        </authorList>
    </citation>
    <scope>IDENTIFICATION</scope>
</reference>
<dbReference type="InterPro" id="IPR041788">
    <property type="entry name" value="FARP1/FARP2/FRMD7_FERM_C"/>
</dbReference>
<keyword evidence="6" id="KW-0677">Repeat</keyword>
<keyword evidence="5" id="KW-0344">Guanine-nucleotide releasing factor</keyword>
<dbReference type="Pfam" id="PF00373">
    <property type="entry name" value="FERM_M"/>
    <property type="match status" value="1"/>
</dbReference>
<evidence type="ECO:0000313" key="12">
    <source>
        <dbReference type="Ensembl" id="ENSCJAP00000092586.1"/>
    </source>
</evidence>
<dbReference type="InterPro" id="IPR000299">
    <property type="entry name" value="FERM_domain"/>
</dbReference>
<dbReference type="InterPro" id="IPR014847">
    <property type="entry name" value="FA"/>
</dbReference>
<dbReference type="Pfam" id="PF09379">
    <property type="entry name" value="FERM_N"/>
    <property type="match status" value="1"/>
</dbReference>
<evidence type="ECO:0000256" key="2">
    <source>
        <dbReference type="ARBA" id="ARBA00004496"/>
    </source>
</evidence>
<dbReference type="Pfam" id="PF08736">
    <property type="entry name" value="FA"/>
    <property type="match status" value="1"/>
</dbReference>
<protein>
    <submittedName>
        <fullName evidence="12">FERM, ARH/RhoGEF and pleckstrin domain protein 1</fullName>
    </submittedName>
</protein>
<dbReference type="GO" id="GO:0043197">
    <property type="term" value="C:dendritic spine"/>
    <property type="evidence" value="ECO:0007669"/>
    <property type="project" value="UniProtKB-SubCell"/>
</dbReference>
<evidence type="ECO:0000256" key="10">
    <source>
        <dbReference type="SAM" id="MobiDB-lite"/>
    </source>
</evidence>
<feature type="compositionally biased region" description="Basic and acidic residues" evidence="10">
    <location>
        <begin position="527"/>
        <end position="537"/>
    </location>
</feature>
<dbReference type="GeneTree" id="ENSGT00940000155318"/>
<evidence type="ECO:0000259" key="11">
    <source>
        <dbReference type="PROSITE" id="PS50057"/>
    </source>
</evidence>
<evidence type="ECO:0000256" key="7">
    <source>
        <dbReference type="ARBA" id="ARBA00023018"/>
    </source>
</evidence>
<evidence type="ECO:0000256" key="6">
    <source>
        <dbReference type="ARBA" id="ARBA00022737"/>
    </source>
</evidence>
<dbReference type="Gene3D" id="2.30.29.30">
    <property type="entry name" value="Pleckstrin-homology domain (PH domain)/Phosphotyrosine-binding domain (PTB)"/>
    <property type="match status" value="1"/>
</dbReference>
<dbReference type="InterPro" id="IPR051835">
    <property type="entry name" value="RAC1-GEF"/>
</dbReference>
<dbReference type="GO" id="GO:0016020">
    <property type="term" value="C:membrane"/>
    <property type="evidence" value="ECO:0007669"/>
    <property type="project" value="UniProtKB-SubCell"/>
</dbReference>
<feature type="compositionally biased region" description="Polar residues" evidence="10">
    <location>
        <begin position="606"/>
        <end position="618"/>
    </location>
</feature>
<feature type="domain" description="FERM" evidence="11">
    <location>
        <begin position="40"/>
        <end position="320"/>
    </location>
</feature>
<dbReference type="SMART" id="SM01196">
    <property type="entry name" value="FERM_C"/>
    <property type="match status" value="1"/>
</dbReference>